<dbReference type="EMBL" id="AAMJQQ010000017">
    <property type="protein sequence ID" value="EDI0448431.1"/>
    <property type="molecule type" value="Genomic_DNA"/>
</dbReference>
<dbReference type="Pfam" id="PF03743">
    <property type="entry name" value="TrbI"/>
    <property type="match status" value="1"/>
</dbReference>
<name>A0A636ILI1_SALNE</name>
<evidence type="ECO:0000256" key="2">
    <source>
        <dbReference type="SAM" id="Phobius"/>
    </source>
</evidence>
<feature type="compositionally biased region" description="Pro residues" evidence="1">
    <location>
        <begin position="134"/>
        <end position="147"/>
    </location>
</feature>
<protein>
    <submittedName>
        <fullName evidence="3">Conjugal transfer protein TraB</fullName>
    </submittedName>
</protein>
<dbReference type="AlphaFoldDB" id="A0A636ILI1"/>
<dbReference type="CDD" id="cd16430">
    <property type="entry name" value="TraB"/>
    <property type="match status" value="1"/>
</dbReference>
<proteinExistence type="predicted"/>
<feature type="region of interest" description="Disordered" evidence="1">
    <location>
        <begin position="419"/>
        <end position="444"/>
    </location>
</feature>
<feature type="compositionally biased region" description="Polar residues" evidence="1">
    <location>
        <begin position="435"/>
        <end position="444"/>
    </location>
</feature>
<sequence>MAGINTIVKRKQFIWLGLVVVGTVATVGGAMYLSDIENGGGDTTTTQEPVPDMTGVVDSTFDDKVRQHATTEMQVTASQMQKQYEEIRRELDVLNKQRGDDQRRIEKLGQDNAALSEQVKALGANPVTTTGEPVPRPPATPPGPEGEPQPGNVPATFPPQTGTIPPPTAFYPGNTGTLPPQVTYQTVPVPNRIQRKTFDNPAQKNAGPSLPYIPSGSFAKSMLIEGADANASVTGNESTVPMQLRITGLIELPNSKTYDATGCFVGLEAWGDVSSERAIVRTRNISCLKNGKTIDQPIKGHVSFRGKNGIKGEVVMRNGKILGWAWGAGFVDGIGQGMERASQPAVGLGATAAYGAGDVFKMGIGGGASKAAQTLSDYYIKRAEQYHPVIPIGAGNEVTVVFQDGFQLKTVEELALDQERRRNEASQGDRPVSNPPSVDSQLNGMNTSEMLKSLGKLNAQSFIPGSKILPGGMAEE</sequence>
<dbReference type="InterPro" id="IPR005498">
    <property type="entry name" value="T4SS_VirB10/TraB/TrbI"/>
</dbReference>
<feature type="transmembrane region" description="Helical" evidence="2">
    <location>
        <begin position="12"/>
        <end position="33"/>
    </location>
</feature>
<keyword evidence="2" id="KW-1133">Transmembrane helix</keyword>
<evidence type="ECO:0000256" key="1">
    <source>
        <dbReference type="SAM" id="MobiDB-lite"/>
    </source>
</evidence>
<dbReference type="NCBIfam" id="NF010289">
    <property type="entry name" value="PRK13729.1"/>
    <property type="match status" value="1"/>
</dbReference>
<comment type="caution">
    <text evidence="3">The sequence shown here is derived from an EMBL/GenBank/DDBJ whole genome shotgun (WGS) entry which is preliminary data.</text>
</comment>
<evidence type="ECO:0000313" key="3">
    <source>
        <dbReference type="EMBL" id="EDI0448431.1"/>
    </source>
</evidence>
<feature type="region of interest" description="Disordered" evidence="1">
    <location>
        <begin position="121"/>
        <end position="165"/>
    </location>
</feature>
<keyword evidence="2" id="KW-0472">Membrane</keyword>
<reference evidence="3" key="1">
    <citation type="submission" date="2018-07" db="EMBL/GenBank/DDBJ databases">
        <authorList>
            <person name="Ashton P.M."/>
            <person name="Dallman T."/>
            <person name="Nair S."/>
            <person name="De Pinna E."/>
            <person name="Peters T."/>
            <person name="Grant K."/>
        </authorList>
    </citation>
    <scope>NUCLEOTIDE SEQUENCE</scope>
    <source>
        <strain evidence="3">335522</strain>
    </source>
</reference>
<organism evidence="3">
    <name type="scientific">Salmonella newport</name>
    <dbReference type="NCBI Taxonomy" id="108619"/>
    <lineage>
        <taxon>Bacteria</taxon>
        <taxon>Pseudomonadati</taxon>
        <taxon>Pseudomonadota</taxon>
        <taxon>Gammaproteobacteria</taxon>
        <taxon>Enterobacterales</taxon>
        <taxon>Enterobacteriaceae</taxon>
        <taxon>Salmonella</taxon>
    </lineage>
</organism>
<accession>A0A636ILI1</accession>
<keyword evidence="2" id="KW-0812">Transmembrane</keyword>
<gene>
    <name evidence="3" type="ORF">CC757_18510</name>
</gene>